<accession>A0A1Z3N762</accession>
<evidence type="ECO:0000256" key="4">
    <source>
        <dbReference type="ARBA" id="ARBA00012535"/>
    </source>
</evidence>
<dbReference type="InterPro" id="IPR036188">
    <property type="entry name" value="FAD/NAD-bd_sf"/>
</dbReference>
<dbReference type="OrthoDB" id="8845488at2"/>
<dbReference type="GO" id="GO:0050361">
    <property type="term" value="F:tryptophan 2-monooxygenase activity"/>
    <property type="evidence" value="ECO:0007669"/>
    <property type="project" value="UniProtKB-EC"/>
</dbReference>
<evidence type="ECO:0000259" key="10">
    <source>
        <dbReference type="Pfam" id="PF01593"/>
    </source>
</evidence>
<evidence type="ECO:0000256" key="2">
    <source>
        <dbReference type="ARBA" id="ARBA00004814"/>
    </source>
</evidence>
<dbReference type="SUPFAM" id="SSF51905">
    <property type="entry name" value="FAD/NAD(P)-binding domain"/>
    <property type="match status" value="1"/>
</dbReference>
<dbReference type="InterPro" id="IPR050281">
    <property type="entry name" value="Flavin_monoamine_oxidase"/>
</dbReference>
<dbReference type="InterPro" id="IPR001613">
    <property type="entry name" value="Flavin_amine_oxidase"/>
</dbReference>
<proteinExistence type="inferred from homology"/>
<dbReference type="PANTHER" id="PTHR10742:SF410">
    <property type="entry name" value="LYSINE-SPECIFIC HISTONE DEMETHYLASE 2"/>
    <property type="match status" value="1"/>
</dbReference>
<comment type="catalytic activity">
    <reaction evidence="8">
        <text>L-tryptophan + O2 = indole-3-acetamide + CO2 + H2O</text>
        <dbReference type="Rhea" id="RHEA:16165"/>
        <dbReference type="ChEBI" id="CHEBI:15377"/>
        <dbReference type="ChEBI" id="CHEBI:15379"/>
        <dbReference type="ChEBI" id="CHEBI:16031"/>
        <dbReference type="ChEBI" id="CHEBI:16526"/>
        <dbReference type="ChEBI" id="CHEBI:57912"/>
        <dbReference type="EC" id="1.13.12.3"/>
    </reaction>
</comment>
<comment type="pathway">
    <text evidence="2">Plant hormone metabolism; auxin biosynthesis.</text>
</comment>
<keyword evidence="7" id="KW-0073">Auxin biosynthesis</keyword>
<dbReference type="InterPro" id="IPR006311">
    <property type="entry name" value="TAT_signal"/>
</dbReference>
<comment type="cofactor">
    <cofactor evidence="1">
        <name>FAD</name>
        <dbReference type="ChEBI" id="CHEBI:57692"/>
    </cofactor>
</comment>
<evidence type="ECO:0000256" key="5">
    <source>
        <dbReference type="ARBA" id="ARBA00017871"/>
    </source>
</evidence>
<organism evidence="11 12">
    <name type="scientific">Bdellovibrio bacteriovorus</name>
    <dbReference type="NCBI Taxonomy" id="959"/>
    <lineage>
        <taxon>Bacteria</taxon>
        <taxon>Pseudomonadati</taxon>
        <taxon>Bdellovibrionota</taxon>
        <taxon>Bdellovibrionia</taxon>
        <taxon>Bdellovibrionales</taxon>
        <taxon>Pseudobdellovibrionaceae</taxon>
        <taxon>Bdellovibrio</taxon>
    </lineage>
</organism>
<evidence type="ECO:0000313" key="11">
    <source>
        <dbReference type="EMBL" id="ASD63251.1"/>
    </source>
</evidence>
<comment type="similarity">
    <text evidence="3">Belongs to the tryptophan 2-monooxygenase family.</text>
</comment>
<evidence type="ECO:0000256" key="6">
    <source>
        <dbReference type="ARBA" id="ARBA00023002"/>
    </source>
</evidence>
<name>A0A1Z3N762_BDEBC</name>
<keyword evidence="6" id="KW-0560">Oxidoreductase</keyword>
<dbReference type="PROSITE" id="PS51318">
    <property type="entry name" value="TAT"/>
    <property type="match status" value="1"/>
</dbReference>
<dbReference type="Pfam" id="PF01593">
    <property type="entry name" value="Amino_oxidase"/>
    <property type="match status" value="1"/>
</dbReference>
<protein>
    <recommendedName>
        <fullName evidence="5">Tryptophan 2-monooxygenase</fullName>
        <ecNumber evidence="4">1.13.12.3</ecNumber>
    </recommendedName>
</protein>
<sequence>MLPFYAGEGLMAKSSFTRREFLKISALGSSALAWGGCASAERFFMGDSRDLRSEVVILGAGAAGLAAAFELKKKKIPFRIFEASSRVGGRVQSVPVFGEAGPVGELGAEFFDNSHVQLLSLAKELNLPVREIKTPTDVEAHLFSFDGKQYRVKDLLPRLKTLQAPLRRVRLDLYRDQDVVLSYKNAFQFERAAYYDTLSLKDLLESWSSEVDPVLRQLIEVQAVSRFGVDAADQSSLHFLSTVDAEGSSLLGARTTYRMEGGLSNLMQTLASRVAGVIPDYSVKMNMALVEMSFENETFELTFQGPQGKETFRTRSVICTIPFSKLREVKGFMDLEISNLKKEAVRTQEYATHSKGLIPFASPFWKNRSGSTPANLGNFTGDFLTEKIWDSGRSQAGTQGLLTWQRGGSAGLKAGAAATEETLKDLGLFYGEVPTKFNGRDQMVNWKQRKWSLGSMAVFKPGQYMKYRGAAADPELNGQLLFAGEHTSLRFAGTLQGAIETGQRAAASVSLG</sequence>
<dbReference type="EC" id="1.13.12.3" evidence="4"/>
<dbReference type="AlphaFoldDB" id="A0A1Z3N762"/>
<reference evidence="11 12" key="1">
    <citation type="submission" date="2017-04" db="EMBL/GenBank/DDBJ databases">
        <title>Whole genome sequence of Bdellovibrio bacteriovorus strain SSB218315.</title>
        <authorList>
            <person name="Oyedara O."/>
            <person name="Rodriguez-Perez M.A."/>
        </authorList>
    </citation>
    <scope>NUCLEOTIDE SEQUENCE [LARGE SCALE GENOMIC DNA]</scope>
    <source>
        <strain evidence="11 12">SSB218315</strain>
    </source>
</reference>
<evidence type="ECO:0000256" key="8">
    <source>
        <dbReference type="ARBA" id="ARBA00047321"/>
    </source>
</evidence>
<dbReference type="Gene3D" id="3.50.50.60">
    <property type="entry name" value="FAD/NAD(P)-binding domain"/>
    <property type="match status" value="1"/>
</dbReference>
<feature type="binding site" evidence="9">
    <location>
        <begin position="82"/>
        <end position="83"/>
    </location>
    <ligand>
        <name>FAD</name>
        <dbReference type="ChEBI" id="CHEBI:57692"/>
    </ligand>
</feature>
<dbReference type="PRINTS" id="PR00757">
    <property type="entry name" value="AMINEOXDASEF"/>
</dbReference>
<dbReference type="Proteomes" id="UP000197003">
    <property type="component" value="Chromosome"/>
</dbReference>
<evidence type="ECO:0000313" key="12">
    <source>
        <dbReference type="Proteomes" id="UP000197003"/>
    </source>
</evidence>
<dbReference type="GO" id="GO:0009851">
    <property type="term" value="P:auxin biosynthetic process"/>
    <property type="evidence" value="ECO:0007669"/>
    <property type="project" value="UniProtKB-KW"/>
</dbReference>
<evidence type="ECO:0000256" key="9">
    <source>
        <dbReference type="PIRSR" id="PIRSR601613-1"/>
    </source>
</evidence>
<gene>
    <name evidence="11" type="ORF">B9G79_06550</name>
</gene>
<feature type="domain" description="Amine oxidase" evidence="10">
    <location>
        <begin position="63"/>
        <end position="509"/>
    </location>
</feature>
<dbReference type="Gene3D" id="1.10.405.10">
    <property type="entry name" value="Guanine Nucleotide Dissociation Inhibitor, domain 1"/>
    <property type="match status" value="1"/>
</dbReference>
<evidence type="ECO:0000256" key="1">
    <source>
        <dbReference type="ARBA" id="ARBA00001974"/>
    </source>
</evidence>
<dbReference type="EMBL" id="CP020946">
    <property type="protein sequence ID" value="ASD63251.1"/>
    <property type="molecule type" value="Genomic_DNA"/>
</dbReference>
<evidence type="ECO:0000256" key="3">
    <source>
        <dbReference type="ARBA" id="ARBA00005833"/>
    </source>
</evidence>
<dbReference type="PANTHER" id="PTHR10742">
    <property type="entry name" value="FLAVIN MONOAMINE OXIDASE"/>
    <property type="match status" value="1"/>
</dbReference>
<dbReference type="InterPro" id="IPR002937">
    <property type="entry name" value="Amino_oxidase"/>
</dbReference>
<dbReference type="Gene3D" id="3.90.660.10">
    <property type="match status" value="1"/>
</dbReference>
<evidence type="ECO:0000256" key="7">
    <source>
        <dbReference type="ARBA" id="ARBA00023070"/>
    </source>
</evidence>